<dbReference type="AlphaFoldDB" id="A0A454GHS3"/>
<sequence length="124" mass="14514">MRFISTLSVSNRTHPLLSRLGRGLLPLWLRGKPRQHHYRLQIRCEDRADMEQVLDLVNHTLQPAGLQPLQSLRPGRSGGRELVLNLHCTPPQRRYLVQFVHQVGVHHPVRWELHPRRDPELVLN</sequence>
<dbReference type="KEGG" id="aaj:BOQ57_15250"/>
<dbReference type="Proteomes" id="UP000859505">
    <property type="component" value="Unassembled WGS sequence"/>
</dbReference>
<comment type="caution">
    <text evidence="1">The sequence shown here is derived from an EMBL/GenBank/DDBJ whole genome shotgun (WGS) entry which is preliminary data.</text>
</comment>
<dbReference type="OMA" id="YRLQIRC"/>
<evidence type="ECO:0000313" key="1">
    <source>
        <dbReference type="EMBL" id="HAT6345336.1"/>
    </source>
</evidence>
<organism evidence="1 2">
    <name type="scientific">Aeromonas hydrophila</name>
    <dbReference type="NCBI Taxonomy" id="644"/>
    <lineage>
        <taxon>Bacteria</taxon>
        <taxon>Pseudomonadati</taxon>
        <taxon>Pseudomonadota</taxon>
        <taxon>Gammaproteobacteria</taxon>
        <taxon>Aeromonadales</taxon>
        <taxon>Aeromonadaceae</taxon>
        <taxon>Aeromonas</taxon>
    </lineage>
</organism>
<protein>
    <submittedName>
        <fullName evidence="1">Uncharacterized protein</fullName>
    </submittedName>
</protein>
<dbReference type="RefSeq" id="WP_011706773.1">
    <property type="nucleotide sequence ID" value="NZ_AP019193.1"/>
</dbReference>
<proteinExistence type="predicted"/>
<reference evidence="1" key="1">
    <citation type="journal article" date="2018" name="Genome Biol.">
        <title>SKESA: strategic k-mer extension for scrupulous assemblies.</title>
        <authorList>
            <person name="Souvorov A."/>
            <person name="Agarwala R."/>
            <person name="Lipman D.J."/>
        </authorList>
    </citation>
    <scope>NUCLEOTIDE SEQUENCE</scope>
    <source>
        <strain evidence="1">OLC2673_Aeromonas</strain>
    </source>
</reference>
<dbReference type="EMBL" id="DACTUL010000026">
    <property type="protein sequence ID" value="HAT6345336.1"/>
    <property type="molecule type" value="Genomic_DNA"/>
</dbReference>
<name>A0A454GHS3_AERHY</name>
<accession>A0A454GHS3</accession>
<gene>
    <name evidence="1" type="ORF">JAJ28_003103</name>
</gene>
<reference evidence="1" key="2">
    <citation type="submission" date="2020-01" db="EMBL/GenBank/DDBJ databases">
        <authorList>
            <consortium name="NCBI Pathogen Detection Project"/>
        </authorList>
    </citation>
    <scope>NUCLEOTIDE SEQUENCE</scope>
    <source>
        <strain evidence="1">OLC2673_Aeromonas</strain>
    </source>
</reference>
<evidence type="ECO:0000313" key="2">
    <source>
        <dbReference type="Proteomes" id="UP000859505"/>
    </source>
</evidence>
<dbReference type="GeneID" id="4488911"/>